<sequence length="540" mass="63851">MKTLDKLTFPQLENEYLENILRELAGKYKIVQIFFTREQSSVFSKLIINIENSIDAQKHQRAKWVRKVKERLHIDVLFVFSSKIRHHYSLGDPFKAFYCRESAVIYQNNPFADSAFKTVEWRKFKKRFNEFENNFHHDHQLHKWQIKNLISEGSSNSVFTSYSRLIEYDLQWLEELYMGNKSDSADLNERINNLIQYIPVIQKCFVKTAKGGYYLIDLFEQAKEASSDEEAMYRNEMFQAVENAEESLYSLIGNRFNEFRKLIKKEHALKQEVLCDAEPKDKVLEIAVQTILGSADAEQIYLYNQTVNHSKTAYYLLIIGEGLGNEKLKSITNTIKSRTQGSSSFVLISHSRYWIQNNLYEYQNFFQKIIKEDFLIYSSNRHHPDFHWESPHRPYHGDIDFFYRWTEQSFRQFSMIASNADGNYCGLTSIFSLFFMSFCRTYIFAKTYYMPNYLPSQTLWELCIYANPDMIKHSYLTEQFWTGFFPFLDKNRAVFNWSSRLATEEINQMKVIAEKLMDELRLAVVEGGLVKKIGQNDSAN</sequence>
<dbReference type="EMBL" id="JUIV01000003">
    <property type="protein sequence ID" value="RYJ39645.1"/>
    <property type="molecule type" value="Genomic_DNA"/>
</dbReference>
<organism evidence="1 2">
    <name type="scientific">Flavobacterium anhuiense</name>
    <dbReference type="NCBI Taxonomy" id="459526"/>
    <lineage>
        <taxon>Bacteria</taxon>
        <taxon>Pseudomonadati</taxon>
        <taxon>Bacteroidota</taxon>
        <taxon>Flavobacteriia</taxon>
        <taxon>Flavobacteriales</taxon>
        <taxon>Flavobacteriaceae</taxon>
        <taxon>Flavobacterium</taxon>
    </lineage>
</organism>
<reference evidence="1 2" key="1">
    <citation type="submission" date="2014-12" db="EMBL/GenBank/DDBJ databases">
        <title>Genome sequence of Flavobacterium anhuiense RCM74.</title>
        <authorList>
            <person name="Kim J.F."/>
            <person name="Song J.Y."/>
            <person name="Kwak M.-J."/>
            <person name="Lee S.-W."/>
        </authorList>
    </citation>
    <scope>NUCLEOTIDE SEQUENCE [LARGE SCALE GENOMIC DNA]</scope>
    <source>
        <strain evidence="1 2">RCM74</strain>
    </source>
</reference>
<dbReference type="RefSeq" id="WP_129746340.1">
    <property type="nucleotide sequence ID" value="NZ_JUIV01000003.1"/>
</dbReference>
<dbReference type="Proteomes" id="UP000290433">
    <property type="component" value="Unassembled WGS sequence"/>
</dbReference>
<evidence type="ECO:0000313" key="2">
    <source>
        <dbReference type="Proteomes" id="UP000290433"/>
    </source>
</evidence>
<comment type="caution">
    <text evidence="1">The sequence shown here is derived from an EMBL/GenBank/DDBJ whole genome shotgun (WGS) entry which is preliminary data.</text>
</comment>
<evidence type="ECO:0000313" key="1">
    <source>
        <dbReference type="EMBL" id="RYJ39645.1"/>
    </source>
</evidence>
<proteinExistence type="predicted"/>
<dbReference type="AlphaFoldDB" id="A0A444W177"/>
<dbReference type="OrthoDB" id="1231908at2"/>
<accession>A0A444W177</accession>
<protein>
    <submittedName>
        <fullName evidence="1">Uncharacterized protein</fullName>
    </submittedName>
</protein>
<name>A0A444W177_9FLAO</name>
<gene>
    <name evidence="1" type="ORF">NU08_1314</name>
</gene>